<protein>
    <submittedName>
        <fullName evidence="2">Uncharacterized protein</fullName>
    </submittedName>
</protein>
<feature type="region of interest" description="Disordered" evidence="1">
    <location>
        <begin position="1"/>
        <end position="31"/>
    </location>
</feature>
<sequence length="31" mass="3190">MKAKGASDLEAEAGRTEGPFIEGGGTIARRL</sequence>
<reference evidence="3" key="1">
    <citation type="submission" date="2018-02" db="EMBL/GenBank/DDBJ databases">
        <authorList>
            <person name="Hausmann B."/>
        </authorList>
    </citation>
    <scope>NUCLEOTIDE SEQUENCE [LARGE SCALE GENOMIC DNA]</scope>
    <source>
        <strain evidence="3">Peat soil MAG SbA5</strain>
    </source>
</reference>
<feature type="compositionally biased region" description="Gly residues" evidence="1">
    <location>
        <begin position="21"/>
        <end position="31"/>
    </location>
</feature>
<evidence type="ECO:0000313" key="2">
    <source>
        <dbReference type="EMBL" id="SPE24183.1"/>
    </source>
</evidence>
<dbReference type="Proteomes" id="UP000239735">
    <property type="component" value="Unassembled WGS sequence"/>
</dbReference>
<proteinExistence type="predicted"/>
<evidence type="ECO:0000256" key="1">
    <source>
        <dbReference type="SAM" id="MobiDB-lite"/>
    </source>
</evidence>
<gene>
    <name evidence="2" type="ORF">SBA5_430062</name>
</gene>
<organism evidence="2 3">
    <name type="scientific">Candidatus Sulfuritelmatomonas gaucii</name>
    <dbReference type="NCBI Taxonomy" id="2043161"/>
    <lineage>
        <taxon>Bacteria</taxon>
        <taxon>Pseudomonadati</taxon>
        <taxon>Acidobacteriota</taxon>
        <taxon>Terriglobia</taxon>
        <taxon>Terriglobales</taxon>
        <taxon>Acidobacteriaceae</taxon>
        <taxon>Candidatus Sulfuritelmatomonas</taxon>
    </lineage>
</organism>
<dbReference type="AlphaFoldDB" id="A0A2N9LM62"/>
<evidence type="ECO:0000313" key="3">
    <source>
        <dbReference type="Proteomes" id="UP000239735"/>
    </source>
</evidence>
<dbReference type="EMBL" id="OKRB01000101">
    <property type="protein sequence ID" value="SPE24183.1"/>
    <property type="molecule type" value="Genomic_DNA"/>
</dbReference>
<name>A0A2N9LM62_9BACT</name>
<accession>A0A2N9LM62</accession>